<evidence type="ECO:0000256" key="10">
    <source>
        <dbReference type="ARBA" id="ARBA00023303"/>
    </source>
</evidence>
<protein>
    <recommendedName>
        <fullName evidence="13">Ion transport domain-containing protein</fullName>
    </recommendedName>
</protein>
<evidence type="ECO:0000256" key="5">
    <source>
        <dbReference type="ARBA" id="ARBA00022737"/>
    </source>
</evidence>
<feature type="domain" description="Ion transport" evidence="13">
    <location>
        <begin position="506"/>
        <end position="755"/>
    </location>
</feature>
<evidence type="ECO:0000256" key="2">
    <source>
        <dbReference type="ARBA" id="ARBA00022448"/>
    </source>
</evidence>
<keyword evidence="9 12" id="KW-0472">Membrane</keyword>
<evidence type="ECO:0000256" key="11">
    <source>
        <dbReference type="PROSITE-ProRule" id="PRU00023"/>
    </source>
</evidence>
<dbReference type="SMART" id="SM00248">
    <property type="entry name" value="ANK"/>
    <property type="match status" value="6"/>
</dbReference>
<evidence type="ECO:0000256" key="7">
    <source>
        <dbReference type="ARBA" id="ARBA00023043"/>
    </source>
</evidence>
<keyword evidence="15" id="KW-1185">Reference proteome</keyword>
<dbReference type="Gene3D" id="1.10.287.70">
    <property type="match status" value="1"/>
</dbReference>
<feature type="repeat" description="ANK" evidence="11">
    <location>
        <begin position="116"/>
        <end position="155"/>
    </location>
</feature>
<name>A0ABM1ZKX1_AEDAL</name>
<keyword evidence="10" id="KW-0407">Ion channel</keyword>
<dbReference type="PANTHER" id="PTHR47143">
    <property type="entry name" value="TRANSIENT RECEPTOR POTENTIAL CATION CHANNEL PROTEIN PAINLESS"/>
    <property type="match status" value="1"/>
</dbReference>
<keyword evidence="4 12" id="KW-0812">Transmembrane</keyword>
<evidence type="ECO:0000256" key="1">
    <source>
        <dbReference type="ARBA" id="ARBA00004141"/>
    </source>
</evidence>
<feature type="transmembrane region" description="Helical" evidence="12">
    <location>
        <begin position="641"/>
        <end position="659"/>
    </location>
</feature>
<dbReference type="InterPro" id="IPR005821">
    <property type="entry name" value="Ion_trans_dom"/>
</dbReference>
<dbReference type="EnsemblMetazoa" id="AALFPA23_019473.R28636">
    <property type="protein sequence ID" value="AALFPA23_019473.P28636"/>
    <property type="gene ID" value="AALFPA23_019473"/>
</dbReference>
<keyword evidence="8" id="KW-0406">Ion transport</keyword>
<feature type="transmembrane region" description="Helical" evidence="12">
    <location>
        <begin position="722"/>
        <end position="740"/>
    </location>
</feature>
<keyword evidence="3" id="KW-0716">Sensory transduction</keyword>
<proteinExistence type="predicted"/>
<dbReference type="InterPro" id="IPR036770">
    <property type="entry name" value="Ankyrin_rpt-contain_sf"/>
</dbReference>
<dbReference type="InterPro" id="IPR002110">
    <property type="entry name" value="Ankyrin_rpt"/>
</dbReference>
<feature type="transmembrane region" description="Helical" evidence="12">
    <location>
        <begin position="504"/>
        <end position="524"/>
    </location>
</feature>
<keyword evidence="5" id="KW-0677">Repeat</keyword>
<evidence type="ECO:0000256" key="6">
    <source>
        <dbReference type="ARBA" id="ARBA00022989"/>
    </source>
</evidence>
<evidence type="ECO:0000256" key="4">
    <source>
        <dbReference type="ARBA" id="ARBA00022692"/>
    </source>
</evidence>
<dbReference type="Gene3D" id="1.25.40.20">
    <property type="entry name" value="Ankyrin repeat-containing domain"/>
    <property type="match status" value="2"/>
</dbReference>
<reference evidence="15" key="1">
    <citation type="journal article" date="2015" name="Proc. Natl. Acad. Sci. U.S.A.">
        <title>Genome sequence of the Asian Tiger mosquito, Aedes albopictus, reveals insights into its biology, genetics, and evolution.</title>
        <authorList>
            <person name="Chen X.G."/>
            <person name="Jiang X."/>
            <person name="Gu J."/>
            <person name="Xu M."/>
            <person name="Wu Y."/>
            <person name="Deng Y."/>
            <person name="Zhang C."/>
            <person name="Bonizzoni M."/>
            <person name="Dermauw W."/>
            <person name="Vontas J."/>
            <person name="Armbruster P."/>
            <person name="Huang X."/>
            <person name="Yang Y."/>
            <person name="Zhang H."/>
            <person name="He W."/>
            <person name="Peng H."/>
            <person name="Liu Y."/>
            <person name="Wu K."/>
            <person name="Chen J."/>
            <person name="Lirakis M."/>
            <person name="Topalis P."/>
            <person name="Van Leeuwen T."/>
            <person name="Hall A.B."/>
            <person name="Jiang X."/>
            <person name="Thorpe C."/>
            <person name="Mueller R.L."/>
            <person name="Sun C."/>
            <person name="Waterhouse R.M."/>
            <person name="Yan G."/>
            <person name="Tu Z.J."/>
            <person name="Fang X."/>
            <person name="James A.A."/>
        </authorList>
    </citation>
    <scope>NUCLEOTIDE SEQUENCE [LARGE SCALE GENOMIC DNA]</scope>
    <source>
        <strain evidence="15">Foshan</strain>
    </source>
</reference>
<comment type="subcellular location">
    <subcellularLocation>
        <location evidence="1">Membrane</location>
        <topology evidence="1">Multi-pass membrane protein</topology>
    </subcellularLocation>
</comment>
<accession>A0ABM1ZKX1</accession>
<evidence type="ECO:0000313" key="15">
    <source>
        <dbReference type="Proteomes" id="UP000069940"/>
    </source>
</evidence>
<evidence type="ECO:0000256" key="8">
    <source>
        <dbReference type="ARBA" id="ARBA00023065"/>
    </source>
</evidence>
<dbReference type="PANTHER" id="PTHR47143:SF4">
    <property type="entry name" value="TRANSIENT RECEPTOR POTENTIAL CATION CHANNEL PROTEIN PAINLESS"/>
    <property type="match status" value="1"/>
</dbReference>
<keyword evidence="6 12" id="KW-1133">Transmembrane helix</keyword>
<evidence type="ECO:0000256" key="12">
    <source>
        <dbReference type="SAM" id="Phobius"/>
    </source>
</evidence>
<dbReference type="Pfam" id="PF00520">
    <property type="entry name" value="Ion_trans"/>
    <property type="match status" value="1"/>
</dbReference>
<evidence type="ECO:0000313" key="14">
    <source>
        <dbReference type="EnsemblMetazoa" id="AALFPA23_019473.P28636"/>
    </source>
</evidence>
<keyword evidence="7 11" id="KW-0040">ANK repeat</keyword>
<dbReference type="SUPFAM" id="SSF48403">
    <property type="entry name" value="Ankyrin repeat"/>
    <property type="match status" value="2"/>
</dbReference>
<evidence type="ECO:0000259" key="13">
    <source>
        <dbReference type="Pfam" id="PF00520"/>
    </source>
</evidence>
<dbReference type="Pfam" id="PF12796">
    <property type="entry name" value="Ank_2"/>
    <property type="match status" value="1"/>
</dbReference>
<reference evidence="14" key="2">
    <citation type="submission" date="2025-05" db="UniProtKB">
        <authorList>
            <consortium name="EnsemblMetazoa"/>
        </authorList>
    </citation>
    <scope>IDENTIFICATION</scope>
    <source>
        <strain evidence="14">Foshan</strain>
    </source>
</reference>
<organism evidence="14 15">
    <name type="scientific">Aedes albopictus</name>
    <name type="common">Asian tiger mosquito</name>
    <name type="synonym">Stegomyia albopicta</name>
    <dbReference type="NCBI Taxonomy" id="7160"/>
    <lineage>
        <taxon>Eukaryota</taxon>
        <taxon>Metazoa</taxon>
        <taxon>Ecdysozoa</taxon>
        <taxon>Arthropoda</taxon>
        <taxon>Hexapoda</taxon>
        <taxon>Insecta</taxon>
        <taxon>Pterygota</taxon>
        <taxon>Neoptera</taxon>
        <taxon>Endopterygota</taxon>
        <taxon>Diptera</taxon>
        <taxon>Nematocera</taxon>
        <taxon>Culicoidea</taxon>
        <taxon>Culicidae</taxon>
        <taxon>Culicinae</taxon>
        <taxon>Aedini</taxon>
        <taxon>Aedes</taxon>
        <taxon>Stegomyia</taxon>
    </lineage>
</organism>
<dbReference type="Proteomes" id="UP000069940">
    <property type="component" value="Unassembled WGS sequence"/>
</dbReference>
<dbReference type="InterPro" id="IPR052076">
    <property type="entry name" value="TRP_cation_channel"/>
</dbReference>
<dbReference type="RefSeq" id="XP_019543489.3">
    <property type="nucleotide sequence ID" value="XM_019687944.3"/>
</dbReference>
<dbReference type="PROSITE" id="PS50088">
    <property type="entry name" value="ANK_REPEAT"/>
    <property type="match status" value="1"/>
</dbReference>
<evidence type="ECO:0000256" key="3">
    <source>
        <dbReference type="ARBA" id="ARBA00022606"/>
    </source>
</evidence>
<feature type="transmembrane region" description="Helical" evidence="12">
    <location>
        <begin position="599"/>
        <end position="621"/>
    </location>
</feature>
<feature type="transmembrane region" description="Helical" evidence="12">
    <location>
        <begin position="566"/>
        <end position="587"/>
    </location>
</feature>
<evidence type="ECO:0000256" key="9">
    <source>
        <dbReference type="ARBA" id="ARBA00023136"/>
    </source>
</evidence>
<dbReference type="GeneID" id="109414163"/>
<sequence>MSTVNNVQLLCIADPQRALAASLVIEGNIKHFQYALSCGADPNVRDERTGFTVFEQACQRSGSAEFIQECLENGADEQAQHESGQYPIHFAASSLDPNNIRALLKYSAKTIDARYQNRTPLHLIFEAIDASNWSDAFECVKALLKNGADINIPNGDNRTPLGVFVKNSKGWKTNGENWRKDVLEYCLSQTNVDVDTFRKGELRKKIGDFFPDTKIPSYVMETNLNVLISLLKSHKDAKFEVAYRQYKDKNQQDTVQWRKDKTELVKAAVHAGSLEAVKKLCDDEYVFDADSGLPDLLARCCSFGNYDILEYLLGQIGHTEKDIKQINTEPLLSLVIKEINTLKNKEKCPFLKCLKCLLADPRIEIDKTDDKDFSALHYAVKYKVDDAVDLLLKSSAYIGKLNMFKELPICEMSPEVLENYLDSCLTTNDKRPGDDEYEINIDYSCLVPPEYKSNFTGDRTANASNIADEMLPIVYMSKSSDLKHLLKHPVISSFVLIKWLRLSLYFYINFLICTLFFLSFTWYVVGCYGQDNVDQFLKESLRLLSLAGATYMALRELGQMMLHVKMYFTSLENWMEIVLIVAAYTVLLKEFHADVRQVISAVVILLSAVEFTLLVGSLPVLSISTHMVMLKTVSKNFLKSLILYSIVLVSFAFCFYTLFNVGSFKVQSKSGTTEEGTEESAGDEDKFNKFADIRTSLLKTVVMLTGEFEAANIQFDTNSTSYLIFVLFIFFVAIVIFNLMNGLAVSDTAAIKAEAELIGMSQKVEVISKYENALKTTKIDGFLTKFIFRLFPSKFLQLFPEYLPMHYVIVKPNQSNIILIPRPYSNIDAVSRVDVESHIELLPLNKQPEEKIRLTIGCCVLPSFSRMDGKIMKYAKEILHSRNRKSQSTDKLQPLEARLSKIERDIDRILQYLSHSQTVK</sequence>
<keyword evidence="2" id="KW-0813">Transport</keyword>